<feature type="compositionally biased region" description="Polar residues" evidence="8">
    <location>
        <begin position="31"/>
        <end position="40"/>
    </location>
</feature>
<feature type="compositionally biased region" description="Basic and acidic residues" evidence="8">
    <location>
        <begin position="91"/>
        <end position="115"/>
    </location>
</feature>
<dbReference type="GO" id="GO:0003682">
    <property type="term" value="F:chromatin binding"/>
    <property type="evidence" value="ECO:0007669"/>
    <property type="project" value="InterPro"/>
</dbReference>
<evidence type="ECO:0000256" key="8">
    <source>
        <dbReference type="SAM" id="MobiDB-lite"/>
    </source>
</evidence>
<dbReference type="InterPro" id="IPR037382">
    <property type="entry name" value="Rsc/polybromo"/>
</dbReference>
<comment type="subcellular location">
    <subcellularLocation>
        <location evidence="1">Nucleus</location>
    </subcellularLocation>
</comment>
<dbReference type="GO" id="GO:0006338">
    <property type="term" value="P:chromatin remodeling"/>
    <property type="evidence" value="ECO:0007669"/>
    <property type="project" value="InterPro"/>
</dbReference>
<dbReference type="Gene3D" id="2.30.30.490">
    <property type="match status" value="1"/>
</dbReference>
<dbReference type="STRING" id="58919.A0A316ZF87"/>
<evidence type="ECO:0000256" key="3">
    <source>
        <dbReference type="ARBA" id="ARBA00022853"/>
    </source>
</evidence>
<keyword evidence="4" id="KW-0805">Transcription regulation</keyword>
<evidence type="ECO:0000313" key="10">
    <source>
        <dbReference type="EMBL" id="PWO00190.1"/>
    </source>
</evidence>
<dbReference type="PANTHER" id="PTHR16062">
    <property type="entry name" value="SWI/SNF-RELATED"/>
    <property type="match status" value="1"/>
</dbReference>
<dbReference type="InterPro" id="IPR001487">
    <property type="entry name" value="Bromodomain"/>
</dbReference>
<feature type="region of interest" description="Disordered" evidence="8">
    <location>
        <begin position="644"/>
        <end position="666"/>
    </location>
</feature>
<evidence type="ECO:0000313" key="11">
    <source>
        <dbReference type="Proteomes" id="UP000245946"/>
    </source>
</evidence>
<gene>
    <name evidence="10" type="ORF">FA09DRAFT_328293</name>
</gene>
<evidence type="ECO:0000256" key="5">
    <source>
        <dbReference type="ARBA" id="ARBA00023117"/>
    </source>
</evidence>
<protein>
    <submittedName>
        <fullName evidence="10">BAH-domain-containing protein</fullName>
    </submittedName>
</protein>
<dbReference type="SMART" id="SM00439">
    <property type="entry name" value="BAH"/>
    <property type="match status" value="1"/>
</dbReference>
<feature type="region of interest" description="Disordered" evidence="8">
    <location>
        <begin position="1"/>
        <end position="215"/>
    </location>
</feature>
<dbReference type="PROSITE" id="PS51038">
    <property type="entry name" value="BAH"/>
    <property type="match status" value="1"/>
</dbReference>
<dbReference type="InterPro" id="IPR043151">
    <property type="entry name" value="BAH_sf"/>
</dbReference>
<organism evidence="10 11">
    <name type="scientific">Tilletiopsis washingtonensis</name>
    <dbReference type="NCBI Taxonomy" id="58919"/>
    <lineage>
        <taxon>Eukaryota</taxon>
        <taxon>Fungi</taxon>
        <taxon>Dikarya</taxon>
        <taxon>Basidiomycota</taxon>
        <taxon>Ustilaginomycotina</taxon>
        <taxon>Exobasidiomycetes</taxon>
        <taxon>Entylomatales</taxon>
        <taxon>Entylomatales incertae sedis</taxon>
        <taxon>Tilletiopsis</taxon>
    </lineage>
</organism>
<keyword evidence="3" id="KW-0156">Chromatin regulator</keyword>
<dbReference type="EMBL" id="KZ819286">
    <property type="protein sequence ID" value="PWO00190.1"/>
    <property type="molecule type" value="Genomic_DNA"/>
</dbReference>
<dbReference type="Gene3D" id="1.20.920.10">
    <property type="entry name" value="Bromodomain-like"/>
    <property type="match status" value="1"/>
</dbReference>
<dbReference type="GO" id="GO:0016586">
    <property type="term" value="C:RSC-type complex"/>
    <property type="evidence" value="ECO:0007669"/>
    <property type="project" value="InterPro"/>
</dbReference>
<dbReference type="SUPFAM" id="SSF47370">
    <property type="entry name" value="Bromodomain"/>
    <property type="match status" value="1"/>
</dbReference>
<accession>A0A316ZF87</accession>
<dbReference type="RefSeq" id="XP_025600468.1">
    <property type="nucleotide sequence ID" value="XM_025741715.1"/>
</dbReference>
<feature type="compositionally biased region" description="Pro residues" evidence="8">
    <location>
        <begin position="647"/>
        <end position="665"/>
    </location>
</feature>
<feature type="compositionally biased region" description="Acidic residues" evidence="8">
    <location>
        <begin position="147"/>
        <end position="159"/>
    </location>
</feature>
<dbReference type="InterPro" id="IPR036427">
    <property type="entry name" value="Bromodomain-like_sf"/>
</dbReference>
<keyword evidence="11" id="KW-1185">Reference proteome</keyword>
<evidence type="ECO:0000256" key="6">
    <source>
        <dbReference type="ARBA" id="ARBA00023163"/>
    </source>
</evidence>
<dbReference type="InterPro" id="IPR001025">
    <property type="entry name" value="BAH_dom"/>
</dbReference>
<feature type="compositionally biased region" description="Polar residues" evidence="8">
    <location>
        <begin position="52"/>
        <end position="61"/>
    </location>
</feature>
<keyword evidence="2" id="KW-0677">Repeat</keyword>
<keyword evidence="6" id="KW-0804">Transcription</keyword>
<evidence type="ECO:0000256" key="2">
    <source>
        <dbReference type="ARBA" id="ARBA00022737"/>
    </source>
</evidence>
<feature type="compositionally biased region" description="Basic residues" evidence="8">
    <location>
        <begin position="128"/>
        <end position="143"/>
    </location>
</feature>
<evidence type="ECO:0000259" key="9">
    <source>
        <dbReference type="PROSITE" id="PS51038"/>
    </source>
</evidence>
<evidence type="ECO:0000256" key="7">
    <source>
        <dbReference type="ARBA" id="ARBA00023242"/>
    </source>
</evidence>
<feature type="compositionally biased region" description="Acidic residues" evidence="8">
    <location>
        <begin position="191"/>
        <end position="206"/>
    </location>
</feature>
<sequence length="902" mass="97025">MASPAPDLASPSKRRRTQAQPFGAALEVTAASGSQPSTPSARRDAAGDMTASPGTSSQRSAAMSHLPPAARGQFQSALGPRTKGRPSKTRLVAEAKERRAWRAQENERRKARGEPPEENTPEPDPSVRRPRKSKSGGGTKRKRSVAEDDDEGDEDDDGSASDGYSPAARATPSGRPRRAAAVAAQGSFAAAEEEPTSESEYDADDVPDSKPTVARAPAPRMAAVAAPVAPAMAPVMPVQPHVVAAPGAPGVPALVPAPEGPPAAVLSSEPFEDVDATCAPGRNGWMAEPREAERWEVLGKIVEALRQERDRQGHNLAMKAGLLKLPEPDTPEGARLFARMAKPTSLEAIGARVEAKEYATAHHFELDVLQMFESFRQYHEPGMPPYGATLHLQRCFQSITAGEPKAANARLRHYASVARGPNGALPQAPQEAGQLPLIEYKGRVVRVGDWVHLASSSDPRRPHVGCVFKLTTGPTGPRIFVNWYARPSETEHSHTKTFSQNEVFKTAVFVSHAVSDLIDHCAVLFDRKYLRGRPKVSEDGTGWKSTERVYVCQDRWKTELKIFIKIKNWAQAMPDAMKGIDNLVYFPENDPWGPRQLSPFLRPFGFTGPGKLTDGLPPPGLQILSDFRQGATPARVARVVPQAAPATPMPQPLPPPPQRALPPPTSEEGVRLRIASLLEQLRSGYGPYAADSALNVLGGVAGRAINVLELAVAIGAHGSFALGLLSDLQAAFAYVRSNGFDRMLPPEVPLRSSAPRAAPYPIPSAWDVLTAYHSDAYTETLPPATQALFDRDDAGRVRWYLGAPLDGPTQHAVHRTGVLNGPRPTPSLEYLAFRAQRRADGAGPATRRHDVPKLSSGQTKSVLSSLPVASLDIDRAFSDSLDRSAEHLSHFLSVEPAAPTAL</sequence>
<proteinExistence type="predicted"/>
<feature type="region of interest" description="Disordered" evidence="8">
    <location>
        <begin position="839"/>
        <end position="859"/>
    </location>
</feature>
<dbReference type="GeneID" id="37269259"/>
<name>A0A316ZF87_9BASI</name>
<dbReference type="AlphaFoldDB" id="A0A316ZF87"/>
<dbReference type="OrthoDB" id="1742084at2759"/>
<dbReference type="Pfam" id="PF01426">
    <property type="entry name" value="BAH"/>
    <property type="match status" value="1"/>
</dbReference>
<evidence type="ECO:0000256" key="4">
    <source>
        <dbReference type="ARBA" id="ARBA00023015"/>
    </source>
</evidence>
<evidence type="ECO:0000256" key="1">
    <source>
        <dbReference type="ARBA" id="ARBA00004123"/>
    </source>
</evidence>
<keyword evidence="7" id="KW-0539">Nucleus</keyword>
<keyword evidence="5" id="KW-0103">Bromodomain</keyword>
<dbReference type="Proteomes" id="UP000245946">
    <property type="component" value="Unassembled WGS sequence"/>
</dbReference>
<dbReference type="PANTHER" id="PTHR16062:SF21">
    <property type="entry name" value="CHROMATIN STRUCTURE-REMODELING COMPLEX SUBUNIT RSC1-RELATED"/>
    <property type="match status" value="1"/>
</dbReference>
<reference evidence="10 11" key="1">
    <citation type="journal article" date="2018" name="Mol. Biol. Evol.">
        <title>Broad Genomic Sampling Reveals a Smut Pathogenic Ancestry of the Fungal Clade Ustilaginomycotina.</title>
        <authorList>
            <person name="Kijpornyongpan T."/>
            <person name="Mondo S.J."/>
            <person name="Barry K."/>
            <person name="Sandor L."/>
            <person name="Lee J."/>
            <person name="Lipzen A."/>
            <person name="Pangilinan J."/>
            <person name="LaButti K."/>
            <person name="Hainaut M."/>
            <person name="Henrissat B."/>
            <person name="Grigoriev I.V."/>
            <person name="Spatafora J.W."/>
            <person name="Aime M.C."/>
        </authorList>
    </citation>
    <scope>NUCLEOTIDE SEQUENCE [LARGE SCALE GENOMIC DNA]</scope>
    <source>
        <strain evidence="10 11">MCA 4186</strain>
    </source>
</reference>
<dbReference type="Pfam" id="PF00439">
    <property type="entry name" value="Bromodomain"/>
    <property type="match status" value="1"/>
</dbReference>
<feature type="compositionally biased region" description="Low complexity" evidence="8">
    <location>
        <begin position="179"/>
        <end position="190"/>
    </location>
</feature>
<dbReference type="GO" id="GO:0006368">
    <property type="term" value="P:transcription elongation by RNA polymerase II"/>
    <property type="evidence" value="ECO:0007669"/>
    <property type="project" value="TreeGrafter"/>
</dbReference>
<feature type="domain" description="BAH" evidence="9">
    <location>
        <begin position="443"/>
        <end position="567"/>
    </location>
</feature>